<dbReference type="EMBL" id="VSRR010014766">
    <property type="protein sequence ID" value="MPC57413.1"/>
    <property type="molecule type" value="Genomic_DNA"/>
</dbReference>
<organism evidence="3 4">
    <name type="scientific">Portunus trituberculatus</name>
    <name type="common">Swimming crab</name>
    <name type="synonym">Neptunus trituberculatus</name>
    <dbReference type="NCBI Taxonomy" id="210409"/>
    <lineage>
        <taxon>Eukaryota</taxon>
        <taxon>Metazoa</taxon>
        <taxon>Ecdysozoa</taxon>
        <taxon>Arthropoda</taxon>
        <taxon>Crustacea</taxon>
        <taxon>Multicrustacea</taxon>
        <taxon>Malacostraca</taxon>
        <taxon>Eumalacostraca</taxon>
        <taxon>Eucarida</taxon>
        <taxon>Decapoda</taxon>
        <taxon>Pleocyemata</taxon>
        <taxon>Brachyura</taxon>
        <taxon>Eubrachyura</taxon>
        <taxon>Portunoidea</taxon>
        <taxon>Portunidae</taxon>
        <taxon>Portuninae</taxon>
        <taxon>Portunus</taxon>
    </lineage>
</organism>
<accession>A0A5B7GIZ3</accession>
<dbReference type="Proteomes" id="UP000324222">
    <property type="component" value="Unassembled WGS sequence"/>
</dbReference>
<evidence type="ECO:0000256" key="1">
    <source>
        <dbReference type="SAM" id="MobiDB-lite"/>
    </source>
</evidence>
<keyword evidence="4" id="KW-1185">Reference proteome</keyword>
<sequence length="228" mass="25436">MRLSSTTPQTHTITTHPLIVHLTNSYHKSFFPFSSTYPYNTNLLTTSPLHSSTPPRTSPTYSTPPQTHTTSPLSPPSPPNETTHRFTLRRPSLSPPLSALYAAHFHKITRPNPQSLPFNLWPLTRIPACQLPYSLSPHHTHAVTSTLHTPPPQPASQPPCHPATFPHDTHSPSRHHFLFRAPTLSSFGIFVTVVLALMKERGERERGRRTGGVNSTLGIVLVSYYRRG</sequence>
<evidence type="ECO:0000256" key="2">
    <source>
        <dbReference type="SAM" id="Phobius"/>
    </source>
</evidence>
<evidence type="ECO:0000313" key="4">
    <source>
        <dbReference type="Proteomes" id="UP000324222"/>
    </source>
</evidence>
<proteinExistence type="predicted"/>
<protein>
    <submittedName>
        <fullName evidence="3">Uncharacterized protein</fullName>
    </submittedName>
</protein>
<keyword evidence="2" id="KW-0812">Transmembrane</keyword>
<feature type="transmembrane region" description="Helical" evidence="2">
    <location>
        <begin position="177"/>
        <end position="198"/>
    </location>
</feature>
<evidence type="ECO:0000313" key="3">
    <source>
        <dbReference type="EMBL" id="MPC57413.1"/>
    </source>
</evidence>
<feature type="compositionally biased region" description="Pro residues" evidence="1">
    <location>
        <begin position="149"/>
        <end position="161"/>
    </location>
</feature>
<gene>
    <name evidence="3" type="ORF">E2C01_051392</name>
</gene>
<keyword evidence="2" id="KW-0472">Membrane</keyword>
<feature type="compositionally biased region" description="Low complexity" evidence="1">
    <location>
        <begin position="47"/>
        <end position="72"/>
    </location>
</feature>
<feature type="region of interest" description="Disordered" evidence="1">
    <location>
        <begin position="141"/>
        <end position="168"/>
    </location>
</feature>
<keyword evidence="2" id="KW-1133">Transmembrane helix</keyword>
<comment type="caution">
    <text evidence="3">The sequence shown here is derived from an EMBL/GenBank/DDBJ whole genome shotgun (WGS) entry which is preliminary data.</text>
</comment>
<dbReference type="AlphaFoldDB" id="A0A5B7GIZ3"/>
<name>A0A5B7GIZ3_PORTR</name>
<feature type="region of interest" description="Disordered" evidence="1">
    <location>
        <begin position="47"/>
        <end position="90"/>
    </location>
</feature>
<reference evidence="3 4" key="1">
    <citation type="submission" date="2019-05" db="EMBL/GenBank/DDBJ databases">
        <title>Another draft genome of Portunus trituberculatus and its Hox gene families provides insights of decapod evolution.</title>
        <authorList>
            <person name="Jeong J.-H."/>
            <person name="Song I."/>
            <person name="Kim S."/>
            <person name="Choi T."/>
            <person name="Kim D."/>
            <person name="Ryu S."/>
            <person name="Kim W."/>
        </authorList>
    </citation>
    <scope>NUCLEOTIDE SEQUENCE [LARGE SCALE GENOMIC DNA]</scope>
    <source>
        <tissue evidence="3">Muscle</tissue>
    </source>
</reference>